<feature type="chain" id="PRO_5035592571" description="ABC-2 type transporter transmembrane domain-containing protein" evidence="7">
    <location>
        <begin position="18"/>
        <end position="313"/>
    </location>
</feature>
<proteinExistence type="predicted"/>
<feature type="transmembrane region" description="Helical" evidence="6">
    <location>
        <begin position="241"/>
        <end position="265"/>
    </location>
</feature>
<protein>
    <recommendedName>
        <fullName evidence="8">ABC-2 type transporter transmembrane domain-containing protein</fullName>
    </recommendedName>
</protein>
<evidence type="ECO:0000256" key="7">
    <source>
        <dbReference type="SAM" id="SignalP"/>
    </source>
</evidence>
<feature type="domain" description="ABC-2 type transporter transmembrane" evidence="8">
    <location>
        <begin position="60"/>
        <end position="216"/>
    </location>
</feature>
<sequence>MATIVAKYNLYLPLLLAILITTIPDIGVPSACINFEDDFNNTCAKSEKSIRDEELVDNNIKYNFFLVVVILFFKLVLTTLTFSADLKTFFNEQRNVWYSTGVYYWSKAIVELIPTVLILMCFSYIGDIYDSKHSMFTTYFIFLTIGALEIQSLGHFIGILFDGQQRLAVFTSIGVFIVTFLFSNFLIPINELHYSLQMLSMLSPLKLVLECIMLAFYGFDRCSDREFSFVLHLFDVTDNDFYINTQLLVIQFVVVRSASLIALLLKVSPFVNSKKARDIRLMYGRTREHSKAFIPGFSPWNKTDVKNIYINNI</sequence>
<dbReference type="InterPro" id="IPR050352">
    <property type="entry name" value="ABCG_transporters"/>
</dbReference>
<organism evidence="9">
    <name type="scientific">Oppiella nova</name>
    <dbReference type="NCBI Taxonomy" id="334625"/>
    <lineage>
        <taxon>Eukaryota</taxon>
        <taxon>Metazoa</taxon>
        <taxon>Ecdysozoa</taxon>
        <taxon>Arthropoda</taxon>
        <taxon>Chelicerata</taxon>
        <taxon>Arachnida</taxon>
        <taxon>Acari</taxon>
        <taxon>Acariformes</taxon>
        <taxon>Sarcoptiformes</taxon>
        <taxon>Oribatida</taxon>
        <taxon>Brachypylina</taxon>
        <taxon>Oppioidea</taxon>
        <taxon>Oppiidae</taxon>
        <taxon>Oppiella</taxon>
    </lineage>
</organism>
<evidence type="ECO:0000259" key="8">
    <source>
        <dbReference type="Pfam" id="PF01061"/>
    </source>
</evidence>
<feature type="transmembrane region" description="Helical" evidence="6">
    <location>
        <begin position="104"/>
        <end position="126"/>
    </location>
</feature>
<feature type="transmembrane region" description="Helical" evidence="6">
    <location>
        <begin position="138"/>
        <end position="161"/>
    </location>
</feature>
<dbReference type="InterPro" id="IPR013525">
    <property type="entry name" value="ABC2_TM"/>
</dbReference>
<feature type="signal peptide" evidence="7">
    <location>
        <begin position="1"/>
        <end position="17"/>
    </location>
</feature>
<evidence type="ECO:0000256" key="3">
    <source>
        <dbReference type="ARBA" id="ARBA00022692"/>
    </source>
</evidence>
<dbReference type="GO" id="GO:0140359">
    <property type="term" value="F:ABC-type transporter activity"/>
    <property type="evidence" value="ECO:0007669"/>
    <property type="project" value="InterPro"/>
</dbReference>
<feature type="transmembrane region" description="Helical" evidence="6">
    <location>
        <begin position="64"/>
        <end position="84"/>
    </location>
</feature>
<keyword evidence="10" id="KW-1185">Reference proteome</keyword>
<evidence type="ECO:0000313" key="9">
    <source>
        <dbReference type="EMBL" id="CAD7662116.1"/>
    </source>
</evidence>
<dbReference type="PANTHER" id="PTHR48041:SF78">
    <property type="entry name" value="ABC TRANSPORTER EXPRESSED IN TRACHEA, ISOFORM A"/>
    <property type="match status" value="1"/>
</dbReference>
<dbReference type="GO" id="GO:0005886">
    <property type="term" value="C:plasma membrane"/>
    <property type="evidence" value="ECO:0007669"/>
    <property type="project" value="TreeGrafter"/>
</dbReference>
<evidence type="ECO:0000256" key="6">
    <source>
        <dbReference type="SAM" id="Phobius"/>
    </source>
</evidence>
<name>A0A7R9MKU5_9ACAR</name>
<accession>A0A7R9MKU5</accession>
<evidence type="ECO:0000256" key="4">
    <source>
        <dbReference type="ARBA" id="ARBA00022989"/>
    </source>
</evidence>
<keyword evidence="5 6" id="KW-0472">Membrane</keyword>
<dbReference type="AlphaFoldDB" id="A0A7R9MKU5"/>
<dbReference type="EMBL" id="CAJPVJ010026360">
    <property type="protein sequence ID" value="CAG2179252.1"/>
    <property type="molecule type" value="Genomic_DNA"/>
</dbReference>
<dbReference type="PANTHER" id="PTHR48041">
    <property type="entry name" value="ABC TRANSPORTER G FAMILY MEMBER 28"/>
    <property type="match status" value="1"/>
</dbReference>
<keyword evidence="4 6" id="KW-1133">Transmembrane helix</keyword>
<feature type="transmembrane region" description="Helical" evidence="6">
    <location>
        <begin position="167"/>
        <end position="187"/>
    </location>
</feature>
<evidence type="ECO:0000313" key="10">
    <source>
        <dbReference type="Proteomes" id="UP000728032"/>
    </source>
</evidence>
<evidence type="ECO:0000256" key="5">
    <source>
        <dbReference type="ARBA" id="ARBA00023136"/>
    </source>
</evidence>
<gene>
    <name evidence="9" type="ORF">ONB1V03_LOCUS18676</name>
</gene>
<keyword evidence="7" id="KW-0732">Signal</keyword>
<keyword evidence="2" id="KW-0813">Transport</keyword>
<evidence type="ECO:0000256" key="1">
    <source>
        <dbReference type="ARBA" id="ARBA00004141"/>
    </source>
</evidence>
<dbReference type="EMBL" id="OC941185">
    <property type="protein sequence ID" value="CAD7662116.1"/>
    <property type="molecule type" value="Genomic_DNA"/>
</dbReference>
<keyword evidence="3 6" id="KW-0812">Transmembrane</keyword>
<dbReference type="Proteomes" id="UP000728032">
    <property type="component" value="Unassembled WGS sequence"/>
</dbReference>
<dbReference type="Pfam" id="PF01061">
    <property type="entry name" value="ABC2_membrane"/>
    <property type="match status" value="1"/>
</dbReference>
<reference evidence="9" key="1">
    <citation type="submission" date="2020-11" db="EMBL/GenBank/DDBJ databases">
        <authorList>
            <person name="Tran Van P."/>
        </authorList>
    </citation>
    <scope>NUCLEOTIDE SEQUENCE</scope>
</reference>
<evidence type="ECO:0000256" key="2">
    <source>
        <dbReference type="ARBA" id="ARBA00022448"/>
    </source>
</evidence>
<dbReference type="OrthoDB" id="6536988at2759"/>
<comment type="subcellular location">
    <subcellularLocation>
        <location evidence="1">Membrane</location>
        <topology evidence="1">Multi-pass membrane protein</topology>
    </subcellularLocation>
</comment>